<sequence>MFALLRPRARAMFALLSLLASALGLQGSHRRAPRRGPGPLAVKESTDMDALLRSVVGAGTGMGARRRGKGSHVNKYRKAAEDAEDPWAAAVARAERGEAAAANATAAPSYALRATCFAEGAALARARPKSGAAPGAVLDFDARDPSTFGFAELGTVVGAHGVRGGLRVDCYEGDGAALLSPGLRHLRLASRRSPRPVVVAAARELKRLGAKTR</sequence>
<name>F0YSZ0_AURAN</name>
<keyword evidence="1" id="KW-0732">Signal</keyword>
<dbReference type="InParanoid" id="F0YSZ0"/>
<dbReference type="Proteomes" id="UP000002729">
    <property type="component" value="Unassembled WGS sequence"/>
</dbReference>
<dbReference type="GeneID" id="20227572"/>
<feature type="signal peptide" evidence="1">
    <location>
        <begin position="1"/>
        <end position="24"/>
    </location>
</feature>
<reference evidence="2 3" key="1">
    <citation type="journal article" date="2011" name="Proc. Natl. Acad. Sci. U.S.A.">
        <title>Niche of harmful alga Aureococcus anophagefferens revealed through ecogenomics.</title>
        <authorList>
            <person name="Gobler C.J."/>
            <person name="Berry D.L."/>
            <person name="Dyhrman S.T."/>
            <person name="Wilhelm S.W."/>
            <person name="Salamov A."/>
            <person name="Lobanov A.V."/>
            <person name="Zhang Y."/>
            <person name="Collier J.L."/>
            <person name="Wurch L.L."/>
            <person name="Kustka A.B."/>
            <person name="Dill B.D."/>
            <person name="Shah M."/>
            <person name="VerBerkmoes N.C."/>
            <person name="Kuo A."/>
            <person name="Terry A."/>
            <person name="Pangilinan J."/>
            <person name="Lindquist E.A."/>
            <person name="Lucas S."/>
            <person name="Paulsen I.T."/>
            <person name="Hattenrath-Lehmann T.K."/>
            <person name="Talmage S.C."/>
            <person name="Walker E.A."/>
            <person name="Koch F."/>
            <person name="Burson A.M."/>
            <person name="Marcoval M.A."/>
            <person name="Tang Y.Z."/>
            <person name="Lecleir G.R."/>
            <person name="Coyne K.J."/>
            <person name="Berg G.M."/>
            <person name="Bertrand E.M."/>
            <person name="Saito M.A."/>
            <person name="Gladyshev V.N."/>
            <person name="Grigoriev I.V."/>
        </authorList>
    </citation>
    <scope>NUCLEOTIDE SEQUENCE [LARGE SCALE GENOMIC DNA]</scope>
    <source>
        <strain evidence="3">CCMP 1984</strain>
    </source>
</reference>
<feature type="non-terminal residue" evidence="2">
    <location>
        <position position="213"/>
    </location>
</feature>
<feature type="chain" id="PRO_5003261847" evidence="1">
    <location>
        <begin position="25"/>
        <end position="213"/>
    </location>
</feature>
<dbReference type="KEGG" id="aaf:AURANDRAFT_69514"/>
<protein>
    <submittedName>
        <fullName evidence="2">Uncharacterized protein</fullName>
    </submittedName>
</protein>
<dbReference type="OrthoDB" id="532420at2759"/>
<accession>F0YSZ0</accession>
<dbReference type="RefSeq" id="XP_009043532.1">
    <property type="nucleotide sequence ID" value="XM_009045284.1"/>
</dbReference>
<evidence type="ECO:0000313" key="2">
    <source>
        <dbReference type="EMBL" id="EGB01769.1"/>
    </source>
</evidence>
<evidence type="ECO:0000256" key="1">
    <source>
        <dbReference type="SAM" id="SignalP"/>
    </source>
</evidence>
<evidence type="ECO:0000313" key="3">
    <source>
        <dbReference type="Proteomes" id="UP000002729"/>
    </source>
</evidence>
<keyword evidence="3" id="KW-1185">Reference proteome</keyword>
<organism evidence="3">
    <name type="scientific">Aureococcus anophagefferens</name>
    <name type="common">Harmful bloom alga</name>
    <dbReference type="NCBI Taxonomy" id="44056"/>
    <lineage>
        <taxon>Eukaryota</taxon>
        <taxon>Sar</taxon>
        <taxon>Stramenopiles</taxon>
        <taxon>Ochrophyta</taxon>
        <taxon>Pelagophyceae</taxon>
        <taxon>Pelagomonadales</taxon>
        <taxon>Pelagomonadaceae</taxon>
        <taxon>Aureococcus</taxon>
    </lineage>
</organism>
<proteinExistence type="predicted"/>
<dbReference type="EMBL" id="GL834208">
    <property type="protein sequence ID" value="EGB01769.1"/>
    <property type="molecule type" value="Genomic_DNA"/>
</dbReference>
<gene>
    <name evidence="2" type="ORF">AURANDRAFT_69514</name>
</gene>
<dbReference type="AlphaFoldDB" id="F0YSZ0"/>